<dbReference type="InterPro" id="IPR016163">
    <property type="entry name" value="Ald_DH_C"/>
</dbReference>
<evidence type="ECO:0000313" key="7">
    <source>
        <dbReference type="Proteomes" id="UP000281498"/>
    </source>
</evidence>
<dbReference type="PANTHER" id="PTHR11699">
    <property type="entry name" value="ALDEHYDE DEHYDROGENASE-RELATED"/>
    <property type="match status" value="1"/>
</dbReference>
<dbReference type="InterPro" id="IPR029510">
    <property type="entry name" value="Ald_DH_CS_GLU"/>
</dbReference>
<evidence type="ECO:0000256" key="4">
    <source>
        <dbReference type="RuleBase" id="RU003345"/>
    </source>
</evidence>
<proteinExistence type="inferred from homology"/>
<dbReference type="Gene3D" id="3.40.605.10">
    <property type="entry name" value="Aldehyde Dehydrogenase, Chain A, domain 1"/>
    <property type="match status" value="1"/>
</dbReference>
<dbReference type="Gene3D" id="3.40.309.10">
    <property type="entry name" value="Aldehyde Dehydrogenase, Chain A, domain 2"/>
    <property type="match status" value="1"/>
</dbReference>
<evidence type="ECO:0000256" key="3">
    <source>
        <dbReference type="PROSITE-ProRule" id="PRU10007"/>
    </source>
</evidence>
<comment type="caution">
    <text evidence="6">The sequence shown here is derived from an EMBL/GenBank/DDBJ whole genome shotgun (WGS) entry which is preliminary data.</text>
</comment>
<evidence type="ECO:0000256" key="2">
    <source>
        <dbReference type="ARBA" id="ARBA00023002"/>
    </source>
</evidence>
<accession>A0A3A9JXV7</accession>
<dbReference type="AlphaFoldDB" id="A0A3A9JXV7"/>
<dbReference type="RefSeq" id="WP_110935717.1">
    <property type="nucleotide sequence ID" value="NZ_KZ614146.1"/>
</dbReference>
<dbReference type="Pfam" id="PF00171">
    <property type="entry name" value="Aldedh"/>
    <property type="match status" value="1"/>
</dbReference>
<evidence type="ECO:0000256" key="1">
    <source>
        <dbReference type="ARBA" id="ARBA00009986"/>
    </source>
</evidence>
<dbReference type="Proteomes" id="UP000281498">
    <property type="component" value="Unassembled WGS sequence"/>
</dbReference>
<sequence length="485" mass="52231">MCKVYLNYINGDWSSGSNGETIPSVNPANTDEIVGYVQSSTVVDVNIAVKSAKSAQKKWENISSVQRGNILHKVANVLEARTEDIAVTATKEMGKTLAETTGELARAVSILRFYAQEGLRKTGDVIPSQDNNNLLYTTRVSLGVVGVISPWNFPIAIPVWKIAPALVFGNTVVFKPATETAITAVKIAEAFHEGGIPKGVFNLVTGKGSVIGDALIENESIDGISFTGSNVVGKKVALGAIERGAKYQLEMGGKNPAIVMDDADLDVAEELTVNAAMKHTGQKCTATSIVYVHCDIYDEFKERILKRVHDIKVGSGIDPSVYMGPLSSRNQLEGVMKYIEKGIEEGGKLIYGGKRMEGLKYDKGYFIEPTVFENVSKNMTIAREEIFGPVLALIKIESLEDALTQANESIFGLSSSIFTRDLAKSLQFVKEIQAGMVKVNGESAGVEPQAPFGGMKQSSSGSREQGTAAIEFFTSIKTITITPLL</sequence>
<dbReference type="InterPro" id="IPR016161">
    <property type="entry name" value="Ald_DH/histidinol_DH"/>
</dbReference>
<dbReference type="EMBL" id="PDOE01000024">
    <property type="protein sequence ID" value="RKL65039.1"/>
    <property type="molecule type" value="Genomic_DNA"/>
</dbReference>
<dbReference type="GO" id="GO:0016620">
    <property type="term" value="F:oxidoreductase activity, acting on the aldehyde or oxo group of donors, NAD or NADP as acceptor"/>
    <property type="evidence" value="ECO:0007669"/>
    <property type="project" value="InterPro"/>
</dbReference>
<dbReference type="FunFam" id="3.40.309.10:FF:000012">
    <property type="entry name" value="Betaine aldehyde dehydrogenase"/>
    <property type="match status" value="1"/>
</dbReference>
<dbReference type="InterPro" id="IPR054869">
    <property type="entry name" value="AlphKGSA_gudD"/>
</dbReference>
<keyword evidence="2 4" id="KW-0560">Oxidoreductase</keyword>
<reference evidence="6 7" key="1">
    <citation type="submission" date="2017-10" db="EMBL/GenBank/DDBJ databases">
        <title>Bacillus sp. nov., a halophilic bacterium isolated from a Keqin Lake.</title>
        <authorList>
            <person name="Wang H."/>
        </authorList>
    </citation>
    <scope>NUCLEOTIDE SEQUENCE [LARGE SCALE GENOMIC DNA]</scope>
    <source>
        <strain evidence="6 7">KCTC 13187</strain>
    </source>
</reference>
<dbReference type="NCBIfam" id="NF042993">
    <property type="entry name" value="AlphKGSA_gudD"/>
    <property type="match status" value="1"/>
</dbReference>
<dbReference type="InterPro" id="IPR015590">
    <property type="entry name" value="Aldehyde_DH_dom"/>
</dbReference>
<gene>
    <name evidence="6" type="ORF">CR203_22875</name>
</gene>
<evidence type="ECO:0000313" key="6">
    <source>
        <dbReference type="EMBL" id="RKL65039.1"/>
    </source>
</evidence>
<dbReference type="FunFam" id="3.40.605.10:FF:000007">
    <property type="entry name" value="NAD/NADP-dependent betaine aldehyde dehydrogenase"/>
    <property type="match status" value="1"/>
</dbReference>
<dbReference type="PROSITE" id="PS00687">
    <property type="entry name" value="ALDEHYDE_DEHYDR_GLU"/>
    <property type="match status" value="1"/>
</dbReference>
<feature type="domain" description="Aldehyde dehydrogenase" evidence="5">
    <location>
        <begin position="13"/>
        <end position="479"/>
    </location>
</feature>
<dbReference type="InterPro" id="IPR016162">
    <property type="entry name" value="Ald_DH_N"/>
</dbReference>
<keyword evidence="7" id="KW-1185">Reference proteome</keyword>
<feature type="active site" evidence="3">
    <location>
        <position position="250"/>
    </location>
</feature>
<dbReference type="OrthoDB" id="9762913at2"/>
<comment type="similarity">
    <text evidence="1 4">Belongs to the aldehyde dehydrogenase family.</text>
</comment>
<evidence type="ECO:0000259" key="5">
    <source>
        <dbReference type="Pfam" id="PF00171"/>
    </source>
</evidence>
<organism evidence="6 7">
    <name type="scientific">Salipaludibacillus neizhouensis</name>
    <dbReference type="NCBI Taxonomy" id="885475"/>
    <lineage>
        <taxon>Bacteria</taxon>
        <taxon>Bacillati</taxon>
        <taxon>Bacillota</taxon>
        <taxon>Bacilli</taxon>
        <taxon>Bacillales</taxon>
        <taxon>Bacillaceae</taxon>
    </lineage>
</organism>
<protein>
    <submittedName>
        <fullName evidence="6">Aldehyde dehydrogenase family protein</fullName>
    </submittedName>
</protein>
<dbReference type="SUPFAM" id="SSF53720">
    <property type="entry name" value="ALDH-like"/>
    <property type="match status" value="1"/>
</dbReference>
<name>A0A3A9JXV7_9BACI</name>